<keyword evidence="3" id="KW-1185">Reference proteome</keyword>
<evidence type="ECO:0000256" key="1">
    <source>
        <dbReference type="SAM" id="MobiDB-lite"/>
    </source>
</evidence>
<reference evidence="2" key="1">
    <citation type="submission" date="2017-07" db="EMBL/GenBank/DDBJ databases">
        <title>Taro Niue Genome Assembly and Annotation.</title>
        <authorList>
            <person name="Atibalentja N."/>
            <person name="Keating K."/>
            <person name="Fields C.J."/>
        </authorList>
    </citation>
    <scope>NUCLEOTIDE SEQUENCE</scope>
    <source>
        <strain evidence="2">Niue_2</strain>
        <tissue evidence="2">Leaf</tissue>
    </source>
</reference>
<evidence type="ECO:0000313" key="3">
    <source>
        <dbReference type="Proteomes" id="UP000652761"/>
    </source>
</evidence>
<sequence>SQCPFGFLLKLAPFSFFQHGLSGFHVEGCYAGFCPALSKERGREARKKKEKKKGKKRGLTSLMVGEVSEGHRHLRRPQPLLSPRYRRKRKMTPLPLLAPAAAARAAAVAAALLHRLCHPWLGPRRAGREEEEGGRAPPLPLLCLVQRPTEGRRRTKKGKKKKEKKKKIARS</sequence>
<protein>
    <submittedName>
        <fullName evidence="2">Uncharacterized protein</fullName>
    </submittedName>
</protein>
<proteinExistence type="predicted"/>
<feature type="region of interest" description="Disordered" evidence="1">
    <location>
        <begin position="126"/>
        <end position="171"/>
    </location>
</feature>
<dbReference type="Proteomes" id="UP000652761">
    <property type="component" value="Unassembled WGS sequence"/>
</dbReference>
<organism evidence="2 3">
    <name type="scientific">Colocasia esculenta</name>
    <name type="common">Wild taro</name>
    <name type="synonym">Arum esculentum</name>
    <dbReference type="NCBI Taxonomy" id="4460"/>
    <lineage>
        <taxon>Eukaryota</taxon>
        <taxon>Viridiplantae</taxon>
        <taxon>Streptophyta</taxon>
        <taxon>Embryophyta</taxon>
        <taxon>Tracheophyta</taxon>
        <taxon>Spermatophyta</taxon>
        <taxon>Magnoliopsida</taxon>
        <taxon>Liliopsida</taxon>
        <taxon>Araceae</taxon>
        <taxon>Aroideae</taxon>
        <taxon>Colocasieae</taxon>
        <taxon>Colocasia</taxon>
    </lineage>
</organism>
<name>A0A843TL76_COLES</name>
<evidence type="ECO:0000313" key="2">
    <source>
        <dbReference type="EMBL" id="MQL71785.1"/>
    </source>
</evidence>
<dbReference type="AlphaFoldDB" id="A0A843TL76"/>
<comment type="caution">
    <text evidence="2">The sequence shown here is derived from an EMBL/GenBank/DDBJ whole genome shotgun (WGS) entry which is preliminary data.</text>
</comment>
<dbReference type="EMBL" id="NMUH01000109">
    <property type="protein sequence ID" value="MQL71785.1"/>
    <property type="molecule type" value="Genomic_DNA"/>
</dbReference>
<accession>A0A843TL76</accession>
<gene>
    <name evidence="2" type="ORF">Taro_004106</name>
</gene>
<feature type="compositionally biased region" description="Basic residues" evidence="1">
    <location>
        <begin position="153"/>
        <end position="171"/>
    </location>
</feature>
<feature type="non-terminal residue" evidence="2">
    <location>
        <position position="171"/>
    </location>
</feature>